<evidence type="ECO:0000256" key="1">
    <source>
        <dbReference type="ARBA" id="ARBA00008609"/>
    </source>
</evidence>
<comment type="similarity">
    <text evidence="1 8">Belongs to the GcvT family.</text>
</comment>
<evidence type="ECO:0000256" key="2">
    <source>
        <dbReference type="ARBA" id="ARBA00012616"/>
    </source>
</evidence>
<accession>A0A9K3GF72</accession>
<reference evidence="12" key="1">
    <citation type="submission" date="2016-10" db="EMBL/GenBank/DDBJ databases">
        <authorList>
            <person name="Tanifuji G."/>
            <person name="Kume K."/>
            <person name="Nakayama T."/>
            <person name="Takabayashi S."/>
            <person name="Hashimoto T."/>
        </authorList>
    </citation>
    <scope>NUCLEOTIDE SEQUENCE</scope>
    <source>
        <strain evidence="12">NY0173</strain>
    </source>
</reference>
<dbReference type="FunFam" id="2.40.30.110:FF:000002">
    <property type="entry name" value="Aminomethyltransferase"/>
    <property type="match status" value="1"/>
</dbReference>
<evidence type="ECO:0000256" key="6">
    <source>
        <dbReference type="ARBA" id="ARBA00047665"/>
    </source>
</evidence>
<evidence type="ECO:0000256" key="3">
    <source>
        <dbReference type="ARBA" id="ARBA00022576"/>
    </source>
</evidence>
<dbReference type="GO" id="GO:0004047">
    <property type="term" value="F:aminomethyltransferase activity"/>
    <property type="evidence" value="ECO:0007669"/>
    <property type="project" value="UniProtKB-EC"/>
</dbReference>
<keyword evidence="3 8" id="KW-0032">Aminotransferase</keyword>
<dbReference type="InterPro" id="IPR027266">
    <property type="entry name" value="TrmE/GcvT-like"/>
</dbReference>
<organism evidence="12 13">
    <name type="scientific">Kipferlia bialata</name>
    <dbReference type="NCBI Taxonomy" id="797122"/>
    <lineage>
        <taxon>Eukaryota</taxon>
        <taxon>Metamonada</taxon>
        <taxon>Carpediemonas-like organisms</taxon>
        <taxon>Kipferlia</taxon>
    </lineage>
</organism>
<comment type="subunit">
    <text evidence="8">The glycine cleavage system is composed of four proteins: P, T, L and H.</text>
</comment>
<reference evidence="12 13" key="2">
    <citation type="journal article" date="2018" name="PLoS ONE">
        <title>The draft genome of Kipferlia bialata reveals reductive genome evolution in fornicate parasites.</title>
        <authorList>
            <person name="Tanifuji G."/>
            <person name="Takabayashi S."/>
            <person name="Kume K."/>
            <person name="Takagi M."/>
            <person name="Nakayama T."/>
            <person name="Kamikawa R."/>
            <person name="Inagaki Y."/>
            <person name="Hashimoto T."/>
        </authorList>
    </citation>
    <scope>NUCLEOTIDE SEQUENCE [LARGE SCALE GENOMIC DNA]</scope>
    <source>
        <strain evidence="12">NY0173</strain>
    </source>
</reference>
<evidence type="ECO:0000256" key="5">
    <source>
        <dbReference type="ARBA" id="ARBA00031395"/>
    </source>
</evidence>
<dbReference type="InterPro" id="IPR029043">
    <property type="entry name" value="GcvT/YgfZ_C"/>
</dbReference>
<dbReference type="NCBIfam" id="TIGR00528">
    <property type="entry name" value="gcvT"/>
    <property type="match status" value="1"/>
</dbReference>
<dbReference type="NCBIfam" id="NF001567">
    <property type="entry name" value="PRK00389.1"/>
    <property type="match status" value="1"/>
</dbReference>
<feature type="domain" description="Aminomethyltransferase C-terminal" evidence="10">
    <location>
        <begin position="297"/>
        <end position="376"/>
    </location>
</feature>
<dbReference type="Gene3D" id="4.10.1250.10">
    <property type="entry name" value="Aminomethyltransferase fragment"/>
    <property type="match status" value="1"/>
</dbReference>
<evidence type="ECO:0000256" key="7">
    <source>
        <dbReference type="PIRSR" id="PIRSR006487-1"/>
    </source>
</evidence>
<dbReference type="Proteomes" id="UP000265618">
    <property type="component" value="Unassembled WGS sequence"/>
</dbReference>
<keyword evidence="8" id="KW-0809">Transit peptide</keyword>
<dbReference type="Gene3D" id="3.30.70.1400">
    <property type="entry name" value="Aminomethyltransferase beta-barrel domains"/>
    <property type="match status" value="1"/>
</dbReference>
<dbReference type="AlphaFoldDB" id="A0A9K3GF72"/>
<sequence length="386" mass="42308">MLSSHTLCPSYSPKTPLWNLHNESGGDMVSFGGWSLPVKYRTGIIESHAQCRETGGLFDVSHMTQLMFTGADRELFLETITPADIQGLKERQMRLSSYLTPDGGIIDDLMVVRHSAKDQVFLISNAATKENDVKHLNDMLQKYSHMDVQIEDLSFARALIAVQGPGVKAAMQRLLDYDFTAQPFMSQFFGSIEGIDVWVARSGYTGMDGVEISVDAKDGERLARILLAQPEIEAAGLGPRDSLRMEGGLCLYGSDIDTTTNPIEAGLSWTISKRRKEEGGYIGAEAVNKVLEQGVVRRRVGLVIEKGAPARAHSKIYAADKETLIGHVTSGIFSPTLKKPISMGYVNVPHHKKGTQVFVEVRGKMLPASIKAMPFVEAGFYRGGSL</sequence>
<dbReference type="GO" id="GO:0005960">
    <property type="term" value="C:glycine cleavage complex"/>
    <property type="evidence" value="ECO:0007669"/>
    <property type="project" value="InterPro"/>
</dbReference>
<evidence type="ECO:0000313" key="12">
    <source>
        <dbReference type="EMBL" id="GIQ80532.1"/>
    </source>
</evidence>
<comment type="caution">
    <text evidence="12">The sequence shown here is derived from an EMBL/GenBank/DDBJ whole genome shotgun (WGS) entry which is preliminary data.</text>
</comment>
<dbReference type="EC" id="2.1.2.10" evidence="2 8"/>
<protein>
    <recommendedName>
        <fullName evidence="2 8">Aminomethyltransferase</fullName>
        <ecNumber evidence="2 8">2.1.2.10</ecNumber>
    </recommendedName>
    <alternativeName>
        <fullName evidence="5 8">Glycine cleavage system T protein</fullName>
    </alternativeName>
</protein>
<keyword evidence="4 8" id="KW-0808">Transferase</keyword>
<dbReference type="PIRSF" id="PIRSF006487">
    <property type="entry name" value="GcvT"/>
    <property type="match status" value="1"/>
</dbReference>
<evidence type="ECO:0000259" key="9">
    <source>
        <dbReference type="Pfam" id="PF01571"/>
    </source>
</evidence>
<dbReference type="PANTHER" id="PTHR43757">
    <property type="entry name" value="AMINOMETHYLTRANSFERASE"/>
    <property type="match status" value="1"/>
</dbReference>
<dbReference type="EMBL" id="BDIP01000054">
    <property type="protein sequence ID" value="GIQ79782.1"/>
    <property type="molecule type" value="Genomic_DNA"/>
</dbReference>
<proteinExistence type="inferred from homology"/>
<dbReference type="SUPFAM" id="SSF101790">
    <property type="entry name" value="Aminomethyltransferase beta-barrel domain"/>
    <property type="match status" value="1"/>
</dbReference>
<name>A0A9K3GF72_9EUKA</name>
<evidence type="ECO:0000313" key="11">
    <source>
        <dbReference type="EMBL" id="GIQ79782.1"/>
    </source>
</evidence>
<evidence type="ECO:0000313" key="13">
    <source>
        <dbReference type="Proteomes" id="UP000265618"/>
    </source>
</evidence>
<evidence type="ECO:0000256" key="4">
    <source>
        <dbReference type="ARBA" id="ARBA00022679"/>
    </source>
</evidence>
<dbReference type="FunFam" id="3.30.70.1400:FF:000001">
    <property type="entry name" value="Aminomethyltransferase"/>
    <property type="match status" value="1"/>
</dbReference>
<evidence type="ECO:0000259" key="10">
    <source>
        <dbReference type="Pfam" id="PF08669"/>
    </source>
</evidence>
<dbReference type="Pfam" id="PF08669">
    <property type="entry name" value="GCV_T_C"/>
    <property type="match status" value="1"/>
</dbReference>
<comment type="function">
    <text evidence="8">The glycine cleavage system catalyzes the degradation of glycine.</text>
</comment>
<gene>
    <name evidence="11" type="ORF">KIPB_000481</name>
    <name evidence="12" type="ORF">KIPB_001346</name>
</gene>
<dbReference type="InterPro" id="IPR013977">
    <property type="entry name" value="GcvT_C"/>
</dbReference>
<dbReference type="PANTHER" id="PTHR43757:SF2">
    <property type="entry name" value="AMINOMETHYLTRANSFERASE, MITOCHONDRIAL"/>
    <property type="match status" value="1"/>
</dbReference>
<dbReference type="Pfam" id="PF01571">
    <property type="entry name" value="GCV_T"/>
    <property type="match status" value="1"/>
</dbReference>
<dbReference type="Gene3D" id="3.30.1360.120">
    <property type="entry name" value="Probable tRNA modification gtpase trme, domain 1"/>
    <property type="match status" value="1"/>
</dbReference>
<dbReference type="OrthoDB" id="10263536at2759"/>
<dbReference type="GO" id="GO:0005739">
    <property type="term" value="C:mitochondrion"/>
    <property type="evidence" value="ECO:0007669"/>
    <property type="project" value="UniProtKB-SubCell"/>
</dbReference>
<keyword evidence="13" id="KW-1185">Reference proteome</keyword>
<dbReference type="SUPFAM" id="SSF103025">
    <property type="entry name" value="Folate-binding domain"/>
    <property type="match status" value="1"/>
</dbReference>
<dbReference type="EMBL" id="BDIP01000189">
    <property type="protein sequence ID" value="GIQ80532.1"/>
    <property type="molecule type" value="Genomic_DNA"/>
</dbReference>
<dbReference type="Gene3D" id="2.40.30.110">
    <property type="entry name" value="Aminomethyltransferase beta-barrel domains"/>
    <property type="match status" value="1"/>
</dbReference>
<comment type="catalytic activity">
    <reaction evidence="6 8">
        <text>N(6)-[(R)-S(8)-aminomethyldihydrolipoyl]-L-lysyl-[protein] + (6S)-5,6,7,8-tetrahydrofolate = N(6)-[(R)-dihydrolipoyl]-L-lysyl-[protein] + (6R)-5,10-methylene-5,6,7,8-tetrahydrofolate + NH4(+)</text>
        <dbReference type="Rhea" id="RHEA:16945"/>
        <dbReference type="Rhea" id="RHEA-COMP:10475"/>
        <dbReference type="Rhea" id="RHEA-COMP:10492"/>
        <dbReference type="ChEBI" id="CHEBI:15636"/>
        <dbReference type="ChEBI" id="CHEBI:28938"/>
        <dbReference type="ChEBI" id="CHEBI:57453"/>
        <dbReference type="ChEBI" id="CHEBI:83100"/>
        <dbReference type="ChEBI" id="CHEBI:83143"/>
        <dbReference type="EC" id="2.1.2.10"/>
    </reaction>
</comment>
<dbReference type="GO" id="GO:0006546">
    <property type="term" value="P:glycine catabolic process"/>
    <property type="evidence" value="ECO:0007669"/>
    <property type="project" value="InterPro"/>
</dbReference>
<dbReference type="InterPro" id="IPR006222">
    <property type="entry name" value="GCVT_N"/>
</dbReference>
<dbReference type="InterPro" id="IPR028896">
    <property type="entry name" value="GcvT/YgfZ/DmdA"/>
</dbReference>
<evidence type="ECO:0000256" key="8">
    <source>
        <dbReference type="RuleBase" id="RU003981"/>
    </source>
</evidence>
<keyword evidence="8" id="KW-0496">Mitochondrion</keyword>
<feature type="domain" description="GCVT N-terminal" evidence="9">
    <location>
        <begin position="19"/>
        <end position="273"/>
    </location>
</feature>
<comment type="subcellular location">
    <subcellularLocation>
        <location evidence="8">Mitochondrion</location>
    </subcellularLocation>
</comment>
<dbReference type="InterPro" id="IPR006223">
    <property type="entry name" value="GcvT"/>
</dbReference>
<feature type="binding site" evidence="7">
    <location>
        <position position="211"/>
    </location>
    <ligand>
        <name>substrate</name>
    </ligand>
</feature>
<dbReference type="GO" id="GO:0008483">
    <property type="term" value="F:transaminase activity"/>
    <property type="evidence" value="ECO:0007669"/>
    <property type="project" value="UniProtKB-KW"/>
</dbReference>